<evidence type="ECO:0000313" key="1">
    <source>
        <dbReference type="EMBL" id="CBW23973.1"/>
    </source>
</evidence>
<dbReference type="AlphaFoldDB" id="E1WVR4"/>
<reference evidence="1 2" key="1">
    <citation type="journal article" date="2010" name="Microbiology">
        <title>Twenty-eight divergent polysaccharide loci specifying within- and amongst-strain capsule diversity in three strains of Bacteroides fragilis.</title>
        <authorList>
            <person name="Patrick S."/>
            <person name="Blakely G.W."/>
            <person name="Houston S."/>
            <person name="Moore J."/>
            <person name="Abratt V.R."/>
            <person name="Bertalan M."/>
            <person name="Cerdeno-Tarraga A.M."/>
            <person name="Quail M.A."/>
            <person name="Corton N."/>
            <person name="Corton C."/>
            <person name="Bignell A."/>
            <person name="Barron A."/>
            <person name="Clark L."/>
            <person name="Bentley S.D."/>
            <person name="Parkhill J."/>
        </authorList>
    </citation>
    <scope>NUCLEOTIDE SEQUENCE [LARGE SCALE GENOMIC DNA]</scope>
    <source>
        <strain evidence="1 2">638R</strain>
    </source>
</reference>
<protein>
    <submittedName>
        <fullName evidence="1">Uncharacterized protein</fullName>
    </submittedName>
</protein>
<dbReference type="Proteomes" id="UP000008560">
    <property type="component" value="Chromosome"/>
</dbReference>
<gene>
    <name evidence="1" type="ordered locus">BF638R_3513</name>
</gene>
<name>E1WVR4_BACF6</name>
<accession>E1WVR4</accession>
<organism evidence="1 2">
    <name type="scientific">Bacteroides fragilis (strain 638R)</name>
    <dbReference type="NCBI Taxonomy" id="862962"/>
    <lineage>
        <taxon>Bacteria</taxon>
        <taxon>Pseudomonadati</taxon>
        <taxon>Bacteroidota</taxon>
        <taxon>Bacteroidia</taxon>
        <taxon>Bacteroidales</taxon>
        <taxon>Bacteroidaceae</taxon>
        <taxon>Bacteroides</taxon>
    </lineage>
</organism>
<evidence type="ECO:0000313" key="2">
    <source>
        <dbReference type="Proteomes" id="UP000008560"/>
    </source>
</evidence>
<dbReference type="KEGG" id="bfg:BF638R_3513"/>
<dbReference type="PATRIC" id="fig|862962.3.peg.3642"/>
<proteinExistence type="predicted"/>
<dbReference type="HOGENOM" id="CLU_938952_0_0_10"/>
<sequence length="302" mass="34879">MQCKQCVDVLMNELEDIYKRIEYLRNNGVKMKEIADWIHMAPSVLSALYSSVLPTYLNLQKTKPREEALDEALALVNNVSKKRLLGNLGEMKERLFDLEPNQEANITGNAFLKLLEKEMQESVGEVYNYSGTYLSYSLSSSTDSLKAEPYLICASENNDYVKVGMINAYKSVHWGSGIISNHQNSYLMFNERELPQFALVTIYLQLPHYEFPHMLKGLYLCLDYNHNPIARRIVLVKQSDSTDIDEFLKMEGKLISRSELTPEEEIYYNYTCQEGDYIKTCTVPSPKLDESDLEREKKMLKI</sequence>
<dbReference type="EMBL" id="FQ312004">
    <property type="protein sequence ID" value="CBW23973.1"/>
    <property type="molecule type" value="Genomic_DNA"/>
</dbReference>